<dbReference type="PANTHER" id="PTHR24559:SF444">
    <property type="entry name" value="REVERSE TRANSCRIPTASE DOMAIN-CONTAINING PROTEIN"/>
    <property type="match status" value="1"/>
</dbReference>
<feature type="non-terminal residue" evidence="2">
    <location>
        <position position="188"/>
    </location>
</feature>
<dbReference type="SUPFAM" id="SSF56672">
    <property type="entry name" value="DNA/RNA polymerases"/>
    <property type="match status" value="1"/>
</dbReference>
<dbReference type="Pfam" id="PF00078">
    <property type="entry name" value="RVT_1"/>
    <property type="match status" value="1"/>
</dbReference>
<dbReference type="Gene3D" id="3.10.10.10">
    <property type="entry name" value="HIV Type 1 Reverse Transcriptase, subunit A, domain 1"/>
    <property type="match status" value="1"/>
</dbReference>
<evidence type="ECO:0000313" key="3">
    <source>
        <dbReference type="Proteomes" id="UP001057375"/>
    </source>
</evidence>
<sequence length="188" mass="21800">MEPMIIEVAEDTPSIAYRARRLPARHAEFVREEIDRLMEKGIIVRAKSRFASPILVVPKKGNKFRMVIDYRRINTCIVDMSFPLPDIESIFHALQGQEWFATVDLKSGYHQISVETRSQQYTAFASSEGLFQFKRIPVGIKTAPIYFQKCMSEAFSDLIMRSCIIYIDDIIIFGKSKDEFIKNFEEVM</sequence>
<evidence type="ECO:0000313" key="2">
    <source>
        <dbReference type="EMBL" id="GKT34471.1"/>
    </source>
</evidence>
<accession>A0ABQ5KR38</accession>
<dbReference type="CDD" id="cd01647">
    <property type="entry name" value="RT_LTR"/>
    <property type="match status" value="1"/>
</dbReference>
<dbReference type="PROSITE" id="PS50878">
    <property type="entry name" value="RT_POL"/>
    <property type="match status" value="1"/>
</dbReference>
<name>A0ABQ5KR38_9EUKA</name>
<dbReference type="InterPro" id="IPR053134">
    <property type="entry name" value="RNA-dir_DNA_polymerase"/>
</dbReference>
<feature type="domain" description="Reverse transcriptase" evidence="1">
    <location>
        <begin position="38"/>
        <end position="188"/>
    </location>
</feature>
<organism evidence="2 3">
    <name type="scientific">Aduncisulcus paluster</name>
    <dbReference type="NCBI Taxonomy" id="2918883"/>
    <lineage>
        <taxon>Eukaryota</taxon>
        <taxon>Metamonada</taxon>
        <taxon>Carpediemonas-like organisms</taxon>
        <taxon>Aduncisulcus</taxon>
    </lineage>
</organism>
<gene>
    <name evidence="2" type="ORF">ADUPG1_002820</name>
</gene>
<dbReference type="InterPro" id="IPR043502">
    <property type="entry name" value="DNA/RNA_pol_sf"/>
</dbReference>
<comment type="caution">
    <text evidence="2">The sequence shown here is derived from an EMBL/GenBank/DDBJ whole genome shotgun (WGS) entry which is preliminary data.</text>
</comment>
<dbReference type="Proteomes" id="UP001057375">
    <property type="component" value="Unassembled WGS sequence"/>
</dbReference>
<dbReference type="PANTHER" id="PTHR24559">
    <property type="entry name" value="TRANSPOSON TY3-I GAG-POL POLYPROTEIN"/>
    <property type="match status" value="1"/>
</dbReference>
<evidence type="ECO:0000259" key="1">
    <source>
        <dbReference type="PROSITE" id="PS50878"/>
    </source>
</evidence>
<reference evidence="2" key="1">
    <citation type="submission" date="2022-03" db="EMBL/GenBank/DDBJ databases">
        <title>Draft genome sequence of Aduncisulcus paluster, a free-living microaerophilic Fornicata.</title>
        <authorList>
            <person name="Yuyama I."/>
            <person name="Kume K."/>
            <person name="Tamura T."/>
            <person name="Inagaki Y."/>
            <person name="Hashimoto T."/>
        </authorList>
    </citation>
    <scope>NUCLEOTIDE SEQUENCE</scope>
    <source>
        <strain evidence="2">NY0171</strain>
    </source>
</reference>
<proteinExistence type="predicted"/>
<dbReference type="EMBL" id="BQXS01003511">
    <property type="protein sequence ID" value="GKT34471.1"/>
    <property type="molecule type" value="Genomic_DNA"/>
</dbReference>
<keyword evidence="3" id="KW-1185">Reference proteome</keyword>
<dbReference type="InterPro" id="IPR043128">
    <property type="entry name" value="Rev_trsase/Diguanyl_cyclase"/>
</dbReference>
<dbReference type="InterPro" id="IPR000477">
    <property type="entry name" value="RT_dom"/>
</dbReference>
<protein>
    <recommendedName>
        <fullName evidence="1">Reverse transcriptase domain-containing protein</fullName>
    </recommendedName>
</protein>
<dbReference type="Gene3D" id="3.30.70.270">
    <property type="match status" value="1"/>
</dbReference>